<evidence type="ECO:0000313" key="3">
    <source>
        <dbReference type="Proteomes" id="UP000774699"/>
    </source>
</evidence>
<organism evidence="2 3">
    <name type="scientific">Candidatus Iainarchaeum sp</name>
    <dbReference type="NCBI Taxonomy" id="3101447"/>
    <lineage>
        <taxon>Archaea</taxon>
        <taxon>Candidatus Iainarchaeota</taxon>
        <taxon>Candidatus Iainarchaeia</taxon>
        <taxon>Candidatus Iainarchaeales</taxon>
        <taxon>Candidatus Iainarchaeaceae</taxon>
        <taxon>Candidatus Iainarchaeum</taxon>
    </lineage>
</organism>
<dbReference type="Proteomes" id="UP000774699">
    <property type="component" value="Unassembled WGS sequence"/>
</dbReference>
<feature type="region of interest" description="Disordered" evidence="1">
    <location>
        <begin position="221"/>
        <end position="241"/>
    </location>
</feature>
<comment type="caution">
    <text evidence="2">The sequence shown here is derived from an EMBL/GenBank/DDBJ whole genome shotgun (WGS) entry which is preliminary data.</text>
</comment>
<protein>
    <submittedName>
        <fullName evidence="2">Uncharacterized protein</fullName>
    </submittedName>
</protein>
<dbReference type="AlphaFoldDB" id="A0A8T4C711"/>
<evidence type="ECO:0000256" key="1">
    <source>
        <dbReference type="SAM" id="MobiDB-lite"/>
    </source>
</evidence>
<dbReference type="EMBL" id="VGJJ01000020">
    <property type="protein sequence ID" value="MBM3282273.1"/>
    <property type="molecule type" value="Genomic_DNA"/>
</dbReference>
<gene>
    <name evidence="2" type="ORF">FJY86_02955</name>
</gene>
<accession>A0A8T4C711</accession>
<name>A0A8T4C711_9ARCH</name>
<reference evidence="2" key="1">
    <citation type="submission" date="2019-03" db="EMBL/GenBank/DDBJ databases">
        <title>Lake Tanganyika Metagenome-Assembled Genomes (MAGs).</title>
        <authorList>
            <person name="Tran P."/>
        </authorList>
    </citation>
    <scope>NUCLEOTIDE SEQUENCE</scope>
    <source>
        <strain evidence="2">M_DeepCast_50m_m2_156</strain>
    </source>
</reference>
<sequence length="241" mass="27612">MALQFSEKQKKLSSALVNGPLSLDQLAERTNLKMSDAQEELKFLMQLKLVSLQGMPPVYALKDEVANELKHRKMIELTDDNTFRVEIMIEVQGVEEELVKRQSEKILENLAKEPFFKIYSKKVAPIEKVDEKYSTYIDVNLSVRDFRGMVRLMFFYGPASIEVIKPSKIEFTLNDFQDGLVDMTDMVHAYANYIMGILNRKQIEEFNAKLFRGVGNAQHVKASQGKPETKENPSVDDLPTI</sequence>
<proteinExistence type="predicted"/>
<evidence type="ECO:0000313" key="2">
    <source>
        <dbReference type="EMBL" id="MBM3282273.1"/>
    </source>
</evidence>